<accession>G0TQZ5</accession>
<proteinExistence type="predicted"/>
<organism evidence="1">
    <name type="scientific">Trypanosoma vivax (strain Y486)</name>
    <dbReference type="NCBI Taxonomy" id="1055687"/>
    <lineage>
        <taxon>Eukaryota</taxon>
        <taxon>Discoba</taxon>
        <taxon>Euglenozoa</taxon>
        <taxon>Kinetoplastea</taxon>
        <taxon>Metakinetoplastina</taxon>
        <taxon>Trypanosomatida</taxon>
        <taxon>Trypanosomatidae</taxon>
        <taxon>Trypanosoma</taxon>
        <taxon>Duttonella</taxon>
    </lineage>
</organism>
<dbReference type="EMBL" id="HE573017">
    <property type="protein sequence ID" value="CCC46358.1"/>
    <property type="molecule type" value="Genomic_DNA"/>
</dbReference>
<name>G0TQZ5_TRYVY</name>
<dbReference type="AlphaFoldDB" id="G0TQZ5"/>
<evidence type="ECO:0000313" key="1">
    <source>
        <dbReference type="EMBL" id="CCC46358.1"/>
    </source>
</evidence>
<reference evidence="1" key="1">
    <citation type="journal article" date="2012" name="Proc. Natl. Acad. Sci. U.S.A.">
        <title>Antigenic diversity is generated by distinct evolutionary mechanisms in African trypanosome species.</title>
        <authorList>
            <person name="Jackson A.P."/>
            <person name="Berry A."/>
            <person name="Aslett M."/>
            <person name="Allison H.C."/>
            <person name="Burton P."/>
            <person name="Vavrova-Anderson J."/>
            <person name="Brown R."/>
            <person name="Browne H."/>
            <person name="Corton N."/>
            <person name="Hauser H."/>
            <person name="Gamble J."/>
            <person name="Gilderthorp R."/>
            <person name="Marcello L."/>
            <person name="McQuillan J."/>
            <person name="Otto T.D."/>
            <person name="Quail M.A."/>
            <person name="Sanders M.J."/>
            <person name="van Tonder A."/>
            <person name="Ginger M.L."/>
            <person name="Field M.C."/>
            <person name="Barry J.D."/>
            <person name="Hertz-Fowler C."/>
            <person name="Berriman M."/>
        </authorList>
    </citation>
    <scope>NUCLEOTIDE SEQUENCE</scope>
    <source>
        <strain evidence="1">Y486</strain>
    </source>
</reference>
<dbReference type="VEuPathDB" id="TriTrypDB:TvY486_0100060"/>
<gene>
    <name evidence="1" type="ORF">TVY486_0100060</name>
</gene>
<sequence>MCETISDKFIRDMLTDRRTLQRALSRSEGQDCLGPHTRATKLNVAPVFRRGCTDNVCSLHLFNQLRSVPRLNGMQDMDFALQLRVKEAWNSSTVAQEQPEDLMVKLLKRQLRRKGFTDNYEKSYRAVVHNQSNCMRKQREEHAVRRYLRDAESARRQREEVVQGEKTQRTKIRDQEKEKRRSIQLYILNQQLVTIENNEFKSRRQIYQQYVQTIKEIQQQHQTSMKQITGIPAVM</sequence>
<protein>
    <submittedName>
        <fullName evidence="1">Uncharacterized protein</fullName>
    </submittedName>
</protein>